<reference evidence="2 3" key="1">
    <citation type="journal article" date="2008" name="Nature">
        <title>The Trichoplax genome and the nature of placozoans.</title>
        <authorList>
            <person name="Srivastava M."/>
            <person name="Begovic E."/>
            <person name="Chapman J."/>
            <person name="Putnam N.H."/>
            <person name="Hellsten U."/>
            <person name="Kawashima T."/>
            <person name="Kuo A."/>
            <person name="Mitros T."/>
            <person name="Salamov A."/>
            <person name="Carpenter M.L."/>
            <person name="Signorovitch A.Y."/>
            <person name="Moreno M.A."/>
            <person name="Kamm K."/>
            <person name="Grimwood J."/>
            <person name="Schmutz J."/>
            <person name="Shapiro H."/>
            <person name="Grigoriev I.V."/>
            <person name="Buss L.W."/>
            <person name="Schierwater B."/>
            <person name="Dellaporta S.L."/>
            <person name="Rokhsar D.S."/>
        </authorList>
    </citation>
    <scope>NUCLEOTIDE SEQUENCE [LARGE SCALE GENOMIC DNA]</scope>
    <source>
        <strain evidence="2 3">Grell-BS-1999</strain>
    </source>
</reference>
<organism evidence="2 3">
    <name type="scientific">Trichoplax adhaerens</name>
    <name type="common">Trichoplax reptans</name>
    <dbReference type="NCBI Taxonomy" id="10228"/>
    <lineage>
        <taxon>Eukaryota</taxon>
        <taxon>Metazoa</taxon>
        <taxon>Placozoa</taxon>
        <taxon>Uniplacotomia</taxon>
        <taxon>Trichoplacea</taxon>
        <taxon>Trichoplacidae</taxon>
        <taxon>Trichoplax</taxon>
    </lineage>
</organism>
<dbReference type="PANTHER" id="PTHR43566:SF2">
    <property type="entry name" value="DUF4143 DOMAIN-CONTAINING PROTEIN"/>
    <property type="match status" value="1"/>
</dbReference>
<dbReference type="RefSeq" id="XP_002118916.1">
    <property type="nucleotide sequence ID" value="XM_002118880.1"/>
</dbReference>
<dbReference type="InParanoid" id="B3SF97"/>
<dbReference type="eggNOG" id="ENOG502SWZB">
    <property type="taxonomic scope" value="Eukaryota"/>
</dbReference>
<dbReference type="InterPro" id="IPR025420">
    <property type="entry name" value="DUF4143"/>
</dbReference>
<accession>B3SF97</accession>
<feature type="domain" description="DUF4143" evidence="1">
    <location>
        <begin position="134"/>
        <end position="292"/>
    </location>
</feature>
<gene>
    <name evidence="2" type="ORF">TRIADDRAFT_62902</name>
</gene>
<evidence type="ECO:0000313" key="2">
    <source>
        <dbReference type="EMBL" id="EDV18598.1"/>
    </source>
</evidence>
<dbReference type="AlphaFoldDB" id="B3SF97"/>
<dbReference type="CTD" id="6760130"/>
<evidence type="ECO:0000259" key="1">
    <source>
        <dbReference type="Pfam" id="PF13635"/>
    </source>
</evidence>
<evidence type="ECO:0000313" key="3">
    <source>
        <dbReference type="Proteomes" id="UP000009022"/>
    </source>
</evidence>
<dbReference type="GeneID" id="6760130"/>
<dbReference type="EMBL" id="DS986044">
    <property type="protein sequence ID" value="EDV18598.1"/>
    <property type="molecule type" value="Genomic_DNA"/>
</dbReference>
<dbReference type="KEGG" id="tad:TRIADDRAFT_62902"/>
<keyword evidence="3" id="KW-1185">Reference proteome</keyword>
<dbReference type="OrthoDB" id="8312613at2759"/>
<dbReference type="Pfam" id="PF13635">
    <property type="entry name" value="DUF4143"/>
    <property type="match status" value="1"/>
</dbReference>
<name>B3SF97_TRIAD</name>
<proteinExistence type="predicted"/>
<dbReference type="HOGENOM" id="CLU_041527_3_1_1"/>
<sequence length="341" mass="38963">MFNRHIKSTIENSLKLFPAVLLNGARQVGSANVLSYPDVRDSLAGRMDIISLEGFSVSELVKQSKSSFVSNLIHTKDVNLLIHQWTQKMNLKSKIGNKTLNEMLFYGFFPEVAIKRNNEYRNRWISSYITSYIEKDIRDLSKVIDIVSFAKLLRIIGLRTGNLLNNKNLSIAIGLDQRTVARYIELLEISFQLSLLKPWSSNLGKRYVKTPKIFINDVGLAAYFLGINDCKLINNYPNYGALFETLIFAELRKSLIYNSLANIFFYRNHQGIEVDFLITQGERVLGIECKLSSSVTSKDCKNLKFIQEEVKNDFLGVLIYRGDQVIKVENNIIAVPFELLI</sequence>
<dbReference type="PANTHER" id="PTHR43566">
    <property type="entry name" value="CONSERVED PROTEIN"/>
    <property type="match status" value="1"/>
</dbReference>
<dbReference type="Proteomes" id="UP000009022">
    <property type="component" value="Unassembled WGS sequence"/>
</dbReference>
<protein>
    <recommendedName>
        <fullName evidence="1">DUF4143 domain-containing protein</fullName>
    </recommendedName>
</protein>